<dbReference type="STRING" id="1873176.BFN67_17635"/>
<proteinExistence type="predicted"/>
<keyword evidence="2" id="KW-1185">Reference proteome</keyword>
<protein>
    <submittedName>
        <fullName evidence="1">Uncharacterized protein</fullName>
    </submittedName>
</protein>
<dbReference type="AlphaFoldDB" id="A0A1V8RR45"/>
<dbReference type="Proteomes" id="UP000191905">
    <property type="component" value="Unassembled WGS sequence"/>
</dbReference>
<evidence type="ECO:0000313" key="2">
    <source>
        <dbReference type="Proteomes" id="UP000191905"/>
    </source>
</evidence>
<organism evidence="1 2">
    <name type="scientific">Manganibacter manganicus</name>
    <dbReference type="NCBI Taxonomy" id="1873176"/>
    <lineage>
        <taxon>Bacteria</taxon>
        <taxon>Pseudomonadati</taxon>
        <taxon>Pseudomonadota</taxon>
        <taxon>Alphaproteobacteria</taxon>
        <taxon>Hyphomicrobiales</taxon>
        <taxon>Phyllobacteriaceae</taxon>
        <taxon>Manganibacter</taxon>
    </lineage>
</organism>
<dbReference type="RefSeq" id="WP_080919702.1">
    <property type="nucleotide sequence ID" value="NZ_MDET01000014.1"/>
</dbReference>
<sequence length="135" mass="15089">MASWRELKRSALADIHRAFEIPAVYLTHAAGTPVRVNVRLHQKQIISEQMIDDWTSAGKLLDMTDRIVFDTKEVAKVLGKSYVIFGNSEAYLTGPTKPERDGYIYAEVSEVSQADLTAFLDTVDTTGPEWEGILT</sequence>
<dbReference type="OrthoDB" id="8456707at2"/>
<gene>
    <name evidence="1" type="ORF">BFN67_17635</name>
</gene>
<comment type="caution">
    <text evidence="1">The sequence shown here is derived from an EMBL/GenBank/DDBJ whole genome shotgun (WGS) entry which is preliminary data.</text>
</comment>
<evidence type="ECO:0000313" key="1">
    <source>
        <dbReference type="EMBL" id="OQM75594.1"/>
    </source>
</evidence>
<dbReference type="EMBL" id="MDET01000014">
    <property type="protein sequence ID" value="OQM75594.1"/>
    <property type="molecule type" value="Genomic_DNA"/>
</dbReference>
<reference evidence="1 2" key="1">
    <citation type="journal article" date="2016" name="Int. J. Syst. Evol. Microbiol.">
        <title>Pseudaminobacter manganicus sp. nov., isolated from sludge of a manganese mine.</title>
        <authorList>
            <person name="Li J."/>
            <person name="Huang J."/>
            <person name="Liao S."/>
            <person name="Wang G."/>
        </authorList>
    </citation>
    <scope>NUCLEOTIDE SEQUENCE [LARGE SCALE GENOMIC DNA]</scope>
    <source>
        <strain evidence="1 2">JH-7</strain>
    </source>
</reference>
<name>A0A1V8RR45_9HYPH</name>
<accession>A0A1V8RR45</accession>